<evidence type="ECO:0008006" key="5">
    <source>
        <dbReference type="Google" id="ProtNLM"/>
    </source>
</evidence>
<dbReference type="EMBL" id="PECL01000001">
    <property type="protein sequence ID" value="TEA09721.1"/>
    <property type="molecule type" value="Genomic_DNA"/>
</dbReference>
<organism evidence="3 4">
    <name type="scientific">Mycobacteroides salmoniphilum</name>
    <dbReference type="NCBI Taxonomy" id="404941"/>
    <lineage>
        <taxon>Bacteria</taxon>
        <taxon>Bacillati</taxon>
        <taxon>Actinomycetota</taxon>
        <taxon>Actinomycetes</taxon>
        <taxon>Mycobacteriales</taxon>
        <taxon>Mycobacteriaceae</taxon>
        <taxon>Mycobacteroides</taxon>
    </lineage>
</organism>
<keyword evidence="2" id="KW-0472">Membrane</keyword>
<proteinExistence type="predicted"/>
<evidence type="ECO:0000256" key="2">
    <source>
        <dbReference type="SAM" id="Phobius"/>
    </source>
</evidence>
<evidence type="ECO:0000313" key="3">
    <source>
        <dbReference type="EMBL" id="TEA09721.1"/>
    </source>
</evidence>
<name>A0A4R8T0D2_9MYCO</name>
<reference evidence="3 4" key="1">
    <citation type="journal article" date="2019" name="Sci. Rep.">
        <title>Extended insight into the Mycobacterium chelonae-abscessus complex through whole genome sequencing of Mycobacterium salmoniphilum outbreak and Mycobacterium salmoniphilum-like strains.</title>
        <authorList>
            <person name="Behra P.R.K."/>
            <person name="Das S."/>
            <person name="Pettersson B.M.F."/>
            <person name="Shirreff L."/>
            <person name="DuCote T."/>
            <person name="Jacobsson K.G."/>
            <person name="Ennis D.G."/>
            <person name="Kirsebom L.A."/>
        </authorList>
    </citation>
    <scope>NUCLEOTIDE SEQUENCE [LARGE SCALE GENOMIC DNA]</scope>
    <source>
        <strain evidence="3 4">CCUG 60884</strain>
    </source>
</reference>
<protein>
    <recommendedName>
        <fullName evidence="5">SH3b domain-containing protein</fullName>
    </recommendedName>
</protein>
<feature type="transmembrane region" description="Helical" evidence="2">
    <location>
        <begin position="6"/>
        <end position="27"/>
    </location>
</feature>
<dbReference type="AlphaFoldDB" id="A0A4R8T0D2"/>
<gene>
    <name evidence="3" type="ORF">CCUG60884_00115</name>
</gene>
<keyword evidence="2" id="KW-0812">Transmembrane</keyword>
<feature type="region of interest" description="Disordered" evidence="1">
    <location>
        <begin position="35"/>
        <end position="60"/>
    </location>
</feature>
<accession>A0A4R8T0D2</accession>
<comment type="caution">
    <text evidence="3">The sequence shown here is derived from an EMBL/GenBank/DDBJ whole genome shotgun (WGS) entry which is preliminary data.</text>
</comment>
<dbReference type="RefSeq" id="WP_134080728.1">
    <property type="nucleotide sequence ID" value="NZ_PECL01000001.1"/>
</dbReference>
<keyword evidence="2" id="KW-1133">Transmembrane helix</keyword>
<dbReference type="Proteomes" id="UP000294604">
    <property type="component" value="Unassembled WGS sequence"/>
</dbReference>
<evidence type="ECO:0000256" key="1">
    <source>
        <dbReference type="SAM" id="MobiDB-lite"/>
    </source>
</evidence>
<dbReference type="STRING" id="404941.GCA_002013645_01078"/>
<sequence>MAESKTGLWVALIGGFATIVAAFFAYLGVKSANEDKLDPPPQDTASAAPAENKVKIPPKSGTGAVFGTIVVPPPYKTTLVFSDPYSVAPLGEIFGGQQVEIVCIAQGPVSPGSVLGQTSNWARIKYNNGIAYINDGMVGTPTKPPPVPPCE</sequence>
<evidence type="ECO:0000313" key="4">
    <source>
        <dbReference type="Proteomes" id="UP000294604"/>
    </source>
</evidence>